<proteinExistence type="predicted"/>
<reference evidence="1" key="1">
    <citation type="journal article" date="2023" name="Mol. Biol. Evol.">
        <title>Third-Generation Sequencing Reveals the Adaptive Role of the Epigenome in Three Deep-Sea Polychaetes.</title>
        <authorList>
            <person name="Perez M."/>
            <person name="Aroh O."/>
            <person name="Sun Y."/>
            <person name="Lan Y."/>
            <person name="Juniper S.K."/>
            <person name="Young C.R."/>
            <person name="Angers B."/>
            <person name="Qian P.Y."/>
        </authorList>
    </citation>
    <scope>NUCLEOTIDE SEQUENCE</scope>
    <source>
        <strain evidence="1">R07B-5</strain>
    </source>
</reference>
<dbReference type="EMBL" id="JAODUO010000073">
    <property type="protein sequence ID" value="KAK2190649.1"/>
    <property type="molecule type" value="Genomic_DNA"/>
</dbReference>
<evidence type="ECO:0000313" key="1">
    <source>
        <dbReference type="EMBL" id="KAK2190649.1"/>
    </source>
</evidence>
<dbReference type="Proteomes" id="UP001209878">
    <property type="component" value="Unassembled WGS sequence"/>
</dbReference>
<evidence type="ECO:0000313" key="2">
    <source>
        <dbReference type="Proteomes" id="UP001209878"/>
    </source>
</evidence>
<accession>A0AAD9P9D3</accession>
<dbReference type="AlphaFoldDB" id="A0AAD9P9D3"/>
<organism evidence="1 2">
    <name type="scientific">Ridgeia piscesae</name>
    <name type="common">Tubeworm</name>
    <dbReference type="NCBI Taxonomy" id="27915"/>
    <lineage>
        <taxon>Eukaryota</taxon>
        <taxon>Metazoa</taxon>
        <taxon>Spiralia</taxon>
        <taxon>Lophotrochozoa</taxon>
        <taxon>Annelida</taxon>
        <taxon>Polychaeta</taxon>
        <taxon>Sedentaria</taxon>
        <taxon>Canalipalpata</taxon>
        <taxon>Sabellida</taxon>
        <taxon>Siboglinidae</taxon>
        <taxon>Ridgeia</taxon>
    </lineage>
</organism>
<name>A0AAD9P9D3_RIDPI</name>
<comment type="caution">
    <text evidence="1">The sequence shown here is derived from an EMBL/GenBank/DDBJ whole genome shotgun (WGS) entry which is preliminary data.</text>
</comment>
<keyword evidence="2" id="KW-1185">Reference proteome</keyword>
<gene>
    <name evidence="1" type="ORF">NP493_72g03013</name>
</gene>
<sequence length="52" mass="5937">MYDLSFLVFISRKLQLSSIVRILFLYPVPNQLQSRGVSPCIVTHLQALNCLT</sequence>
<protein>
    <submittedName>
        <fullName evidence="1">Uncharacterized protein</fullName>
    </submittedName>
</protein>